<dbReference type="Gene3D" id="3.40.710.10">
    <property type="entry name" value="DD-peptidase/beta-lactamase superfamily"/>
    <property type="match status" value="1"/>
</dbReference>
<organism evidence="3 5">
    <name type="scientific">Flavobacterium tructae</name>
    <dbReference type="NCBI Taxonomy" id="1114873"/>
    <lineage>
        <taxon>Bacteria</taxon>
        <taxon>Pseudomonadati</taxon>
        <taxon>Bacteroidota</taxon>
        <taxon>Flavobacteriia</taxon>
        <taxon>Flavobacteriales</taxon>
        <taxon>Flavobacteriaceae</taxon>
        <taxon>Flavobacterium</taxon>
    </lineage>
</organism>
<reference evidence="4 6" key="3">
    <citation type="submission" date="2016-11" db="EMBL/GenBank/DDBJ databases">
        <title>Whole genomes of Flavobacteriaceae.</title>
        <authorList>
            <person name="Stine C."/>
            <person name="Li C."/>
            <person name="Tadesse D."/>
        </authorList>
    </citation>
    <scope>NUCLEOTIDE SEQUENCE [LARGE SCALE GENOMIC DNA]</scope>
    <source>
        <strain evidence="4 6">ATCC BAA-2541</strain>
    </source>
</reference>
<protein>
    <submittedName>
        <fullName evidence="3">Serine hydrolase</fullName>
    </submittedName>
</protein>
<feature type="domain" description="Beta-lactamase-related" evidence="2">
    <location>
        <begin position="255"/>
        <end position="538"/>
    </location>
</feature>
<dbReference type="InterPro" id="IPR050789">
    <property type="entry name" value="Diverse_Enzym_Activities"/>
</dbReference>
<evidence type="ECO:0000259" key="2">
    <source>
        <dbReference type="Pfam" id="PF00144"/>
    </source>
</evidence>
<dbReference type="RefSeq" id="WP_070905842.1">
    <property type="nucleotide sequence ID" value="NZ_MIKE01000011.1"/>
</dbReference>
<keyword evidence="3" id="KW-0378">Hydrolase</keyword>
<name>A0A1S1J5U1_9FLAO</name>
<sequence>MTKHFLLLALLFCNGIISAQNNNLFKPDEITTELHKNNIGKVTFMKGNIPLEQYKESDILKSFELTYKSDLNIRVFMNNSVINYLHQLNPELSADQLLTTGNLQFAFYIDNKLLYTENLNYGCSFGSAGSKNTSTTFRVPLTSTKKEDWWSIYLWERFKLNGGEKALTNGKHKLKIEIRPYLKSDKNNEIKTGDLIAKGEVQLILKAPKLTAKQIEVQPIQPNSDWEVSNFAFDKKKIEKLNTAIASYNLKEITSIVVVYNKKLLLEEYFNDANRNTLHDTRSAGKSFASTLAGIAMNDGYLKNENQTLDQFYDLKSFANYAPKKDNVKIKDLLTMSSAFEGSDQNSDSPGNEENMYPTDNWVKFTLDLPMDKSKTNGGQWDYFTAGVVLLGDIIHKSVPGGLEKYADEKLFKPLNITHYQWQYTPQKVANTAGSLQMTSLDYAKYAQLYQNNGLWKDKQILTADWVQKTLTHQIQIPERQNEFYGYLFWNKTFTFKNTPYETYYCAGNGGNEFMIFKNLPLVVIITSKAYNKPYGHAQADTIVQDYILPAILANKQK</sequence>
<dbReference type="OrthoDB" id="9773047at2"/>
<reference evidence="5" key="1">
    <citation type="submission" date="2016-09" db="EMBL/GenBank/DDBJ databases">
        <authorList>
            <person name="Chen S."/>
            <person name="Walker E."/>
        </authorList>
    </citation>
    <scope>NUCLEOTIDE SEQUENCE [LARGE SCALE GENOMIC DNA]</scope>
    <source>
        <strain evidence="5">MSU</strain>
    </source>
</reference>
<dbReference type="EMBL" id="MUHG01000002">
    <property type="protein sequence ID" value="OXB21995.1"/>
    <property type="molecule type" value="Genomic_DNA"/>
</dbReference>
<dbReference type="AlphaFoldDB" id="A0A1S1J5U1"/>
<evidence type="ECO:0000313" key="4">
    <source>
        <dbReference type="EMBL" id="OXB21995.1"/>
    </source>
</evidence>
<reference evidence="3" key="2">
    <citation type="submission" date="2016-09" db="EMBL/GenBank/DDBJ databases">
        <authorList>
            <person name="Capua I."/>
            <person name="De Benedictis P."/>
            <person name="Joannis T."/>
            <person name="Lombin L.H."/>
            <person name="Cattoli G."/>
        </authorList>
    </citation>
    <scope>NUCLEOTIDE SEQUENCE [LARGE SCALE GENOMIC DNA]</scope>
    <source>
        <strain evidence="3">MSU</strain>
    </source>
</reference>
<dbReference type="Pfam" id="PF00144">
    <property type="entry name" value="Beta-lactamase"/>
    <property type="match status" value="1"/>
</dbReference>
<dbReference type="PANTHER" id="PTHR43283:SF7">
    <property type="entry name" value="BETA-LACTAMASE-RELATED DOMAIN-CONTAINING PROTEIN"/>
    <property type="match status" value="1"/>
</dbReference>
<dbReference type="PANTHER" id="PTHR43283">
    <property type="entry name" value="BETA-LACTAMASE-RELATED"/>
    <property type="match status" value="1"/>
</dbReference>
<evidence type="ECO:0000313" key="6">
    <source>
        <dbReference type="Proteomes" id="UP000198319"/>
    </source>
</evidence>
<gene>
    <name evidence="4" type="ORF">B0A71_00575</name>
    <name evidence="3" type="ORF">BHE19_00550</name>
</gene>
<dbReference type="SUPFAM" id="SSF56601">
    <property type="entry name" value="beta-lactamase/transpeptidase-like"/>
    <property type="match status" value="1"/>
</dbReference>
<proteinExistence type="predicted"/>
<evidence type="ECO:0000256" key="1">
    <source>
        <dbReference type="SAM" id="SignalP"/>
    </source>
</evidence>
<dbReference type="Proteomes" id="UP000198319">
    <property type="component" value="Unassembled WGS sequence"/>
</dbReference>
<evidence type="ECO:0000313" key="3">
    <source>
        <dbReference type="EMBL" id="OHT46037.1"/>
    </source>
</evidence>
<feature type="signal peptide" evidence="1">
    <location>
        <begin position="1"/>
        <end position="19"/>
    </location>
</feature>
<keyword evidence="6" id="KW-1185">Reference proteome</keyword>
<dbReference type="InterPro" id="IPR012338">
    <property type="entry name" value="Beta-lactam/transpept-like"/>
</dbReference>
<evidence type="ECO:0000313" key="5">
    <source>
        <dbReference type="Proteomes" id="UP000180252"/>
    </source>
</evidence>
<dbReference type="EMBL" id="MIKE01000011">
    <property type="protein sequence ID" value="OHT46037.1"/>
    <property type="molecule type" value="Genomic_DNA"/>
</dbReference>
<accession>A0A1S1J5U1</accession>
<dbReference type="InterPro" id="IPR001466">
    <property type="entry name" value="Beta-lactam-related"/>
</dbReference>
<comment type="caution">
    <text evidence="3">The sequence shown here is derived from an EMBL/GenBank/DDBJ whole genome shotgun (WGS) entry which is preliminary data.</text>
</comment>
<dbReference type="STRING" id="1278819.BHE19_00550"/>
<dbReference type="Proteomes" id="UP000180252">
    <property type="component" value="Unassembled WGS sequence"/>
</dbReference>
<keyword evidence="1" id="KW-0732">Signal</keyword>
<feature type="chain" id="PRO_5010359347" evidence="1">
    <location>
        <begin position="20"/>
        <end position="558"/>
    </location>
</feature>
<dbReference type="GO" id="GO:0016787">
    <property type="term" value="F:hydrolase activity"/>
    <property type="evidence" value="ECO:0007669"/>
    <property type="project" value="UniProtKB-KW"/>
</dbReference>